<proteinExistence type="predicted"/>
<dbReference type="EMBL" id="JAKCXM010000166">
    <property type="protein sequence ID" value="KAJ0399988.1"/>
    <property type="molecule type" value="Genomic_DNA"/>
</dbReference>
<accession>A0AAD5Q885</accession>
<comment type="caution">
    <text evidence="3">The sequence shown here is derived from an EMBL/GenBank/DDBJ whole genome shotgun (WGS) entry which is preliminary data.</text>
</comment>
<feature type="region of interest" description="Disordered" evidence="1">
    <location>
        <begin position="46"/>
        <end position="69"/>
    </location>
</feature>
<dbReference type="Proteomes" id="UP001209570">
    <property type="component" value="Unassembled WGS sequence"/>
</dbReference>
<feature type="signal peptide" evidence="2">
    <location>
        <begin position="1"/>
        <end position="26"/>
    </location>
</feature>
<feature type="chain" id="PRO_5042272267" evidence="2">
    <location>
        <begin position="27"/>
        <end position="311"/>
    </location>
</feature>
<keyword evidence="4" id="KW-1185">Reference proteome</keyword>
<dbReference type="AlphaFoldDB" id="A0AAD5Q885"/>
<evidence type="ECO:0000256" key="2">
    <source>
        <dbReference type="SAM" id="SignalP"/>
    </source>
</evidence>
<protein>
    <submittedName>
        <fullName evidence="3">Uncharacterized protein</fullName>
    </submittedName>
</protein>
<organism evidence="3 4">
    <name type="scientific">Pythium insidiosum</name>
    <name type="common">Pythiosis disease agent</name>
    <dbReference type="NCBI Taxonomy" id="114742"/>
    <lineage>
        <taxon>Eukaryota</taxon>
        <taxon>Sar</taxon>
        <taxon>Stramenopiles</taxon>
        <taxon>Oomycota</taxon>
        <taxon>Peronosporomycetes</taxon>
        <taxon>Pythiales</taxon>
        <taxon>Pythiaceae</taxon>
        <taxon>Pythium</taxon>
    </lineage>
</organism>
<name>A0AAD5Q885_PYTIN</name>
<evidence type="ECO:0000313" key="3">
    <source>
        <dbReference type="EMBL" id="KAJ0399988.1"/>
    </source>
</evidence>
<keyword evidence="2" id="KW-0732">Signal</keyword>
<gene>
    <name evidence="3" type="ORF">P43SY_006241</name>
</gene>
<reference evidence="3" key="1">
    <citation type="submission" date="2021-12" db="EMBL/GenBank/DDBJ databases">
        <title>Prjna785345.</title>
        <authorList>
            <person name="Rujirawat T."/>
            <person name="Krajaejun T."/>
        </authorList>
    </citation>
    <scope>NUCLEOTIDE SEQUENCE</scope>
    <source>
        <strain evidence="3">Pi057C3</strain>
    </source>
</reference>
<evidence type="ECO:0000256" key="1">
    <source>
        <dbReference type="SAM" id="MobiDB-lite"/>
    </source>
</evidence>
<evidence type="ECO:0000313" key="4">
    <source>
        <dbReference type="Proteomes" id="UP001209570"/>
    </source>
</evidence>
<sequence>MKPSHVIVVVVAVLALVTIRAPRAHAQRRRRPRKIPHYILFDDGQKTEEDAMPGAVSPPAFDDDDGSSTESMDGFAWTLNSSSERTLTRVSVDPSDPLASMRGSGSIAISTSGVLTMKGSPRYYVTSPTPVAGGVEMIAYARLTDPKATFNDIAGVTMVTRSNHAQSDKDPCQALGYYSRIYFSTGEFAFQKELYHDHATNRPIYTASRRQKIFGDGKFPLNRWIGVKFLVLPDAANKSVTLRGFVDRSERGDWQQVFETEDRGGWAATQPLPTACPHAADEVIVRAGRDSFFRTDDVDALEWKELSVRSV</sequence>